<dbReference type="Proteomes" id="UP001148614">
    <property type="component" value="Unassembled WGS sequence"/>
</dbReference>
<sequence length="90" mass="8568">MDSSFAELTHAVPGHGSSSSLGAVTAGVGDETGVSRSVTTVATSADRGRYSAPHSAVGGVSGNGGNKDSPGLGSGLGSGTATAATVRQQH</sequence>
<evidence type="ECO:0000313" key="3">
    <source>
        <dbReference type="Proteomes" id="UP001148614"/>
    </source>
</evidence>
<accession>A0A9W8TJA3</accession>
<comment type="caution">
    <text evidence="2">The sequence shown here is derived from an EMBL/GenBank/DDBJ whole genome shotgun (WGS) entry which is preliminary data.</text>
</comment>
<reference evidence="2" key="1">
    <citation type="submission" date="2022-07" db="EMBL/GenBank/DDBJ databases">
        <title>Genome Sequence of Xylaria arbuscula.</title>
        <authorList>
            <person name="Buettner E."/>
        </authorList>
    </citation>
    <scope>NUCLEOTIDE SEQUENCE</scope>
    <source>
        <strain evidence="2">VT107</strain>
    </source>
</reference>
<feature type="compositionally biased region" description="Polar residues" evidence="1">
    <location>
        <begin position="34"/>
        <end position="43"/>
    </location>
</feature>
<name>A0A9W8TJA3_9PEZI</name>
<protein>
    <submittedName>
        <fullName evidence="2">Uncharacterized protein</fullName>
    </submittedName>
</protein>
<organism evidence="2 3">
    <name type="scientific">Xylaria arbuscula</name>
    <dbReference type="NCBI Taxonomy" id="114810"/>
    <lineage>
        <taxon>Eukaryota</taxon>
        <taxon>Fungi</taxon>
        <taxon>Dikarya</taxon>
        <taxon>Ascomycota</taxon>
        <taxon>Pezizomycotina</taxon>
        <taxon>Sordariomycetes</taxon>
        <taxon>Xylariomycetidae</taxon>
        <taxon>Xylariales</taxon>
        <taxon>Xylariaceae</taxon>
        <taxon>Xylaria</taxon>
    </lineage>
</organism>
<feature type="compositionally biased region" description="Low complexity" evidence="1">
    <location>
        <begin position="79"/>
        <end position="90"/>
    </location>
</feature>
<feature type="region of interest" description="Disordered" evidence="1">
    <location>
        <begin position="1"/>
        <end position="90"/>
    </location>
</feature>
<gene>
    <name evidence="2" type="ORF">NPX13_g8599</name>
</gene>
<proteinExistence type="predicted"/>
<evidence type="ECO:0000256" key="1">
    <source>
        <dbReference type="SAM" id="MobiDB-lite"/>
    </source>
</evidence>
<keyword evidence="3" id="KW-1185">Reference proteome</keyword>
<dbReference type="AlphaFoldDB" id="A0A9W8TJA3"/>
<dbReference type="EMBL" id="JANPWZ010001917">
    <property type="protein sequence ID" value="KAJ3562346.1"/>
    <property type="molecule type" value="Genomic_DNA"/>
</dbReference>
<evidence type="ECO:0000313" key="2">
    <source>
        <dbReference type="EMBL" id="KAJ3562346.1"/>
    </source>
</evidence>